<evidence type="ECO:0000313" key="11">
    <source>
        <dbReference type="EMBL" id="PAA72206.1"/>
    </source>
</evidence>
<dbReference type="InterPro" id="IPR041373">
    <property type="entry name" value="RT_RNaseH"/>
</dbReference>
<dbReference type="Pfam" id="PF17917">
    <property type="entry name" value="RT_RNaseH"/>
    <property type="match status" value="1"/>
</dbReference>
<evidence type="ECO:0000256" key="7">
    <source>
        <dbReference type="ARBA" id="ARBA00022918"/>
    </source>
</evidence>
<evidence type="ECO:0000256" key="4">
    <source>
        <dbReference type="ARBA" id="ARBA00022722"/>
    </source>
</evidence>
<dbReference type="InterPro" id="IPR041588">
    <property type="entry name" value="Integrase_H2C2"/>
</dbReference>
<dbReference type="GO" id="GO:0004519">
    <property type="term" value="F:endonuclease activity"/>
    <property type="evidence" value="ECO:0007669"/>
    <property type="project" value="UniProtKB-KW"/>
</dbReference>
<dbReference type="GO" id="GO:0003964">
    <property type="term" value="F:RNA-directed DNA polymerase activity"/>
    <property type="evidence" value="ECO:0007669"/>
    <property type="project" value="UniProtKB-KW"/>
</dbReference>
<dbReference type="GO" id="GO:0016787">
    <property type="term" value="F:hydrolase activity"/>
    <property type="evidence" value="ECO:0007669"/>
    <property type="project" value="UniProtKB-KW"/>
</dbReference>
<dbReference type="FunFam" id="3.30.70.270:FF:000020">
    <property type="entry name" value="Transposon Tf2-6 polyprotein-like Protein"/>
    <property type="match status" value="1"/>
</dbReference>
<keyword evidence="7" id="KW-0695">RNA-directed DNA polymerase</keyword>
<dbReference type="InterPro" id="IPR036397">
    <property type="entry name" value="RNaseH_sf"/>
</dbReference>
<evidence type="ECO:0000256" key="8">
    <source>
        <dbReference type="SAM" id="MobiDB-lite"/>
    </source>
</evidence>
<evidence type="ECO:0000259" key="9">
    <source>
        <dbReference type="PROSITE" id="PS50994"/>
    </source>
</evidence>
<dbReference type="EMBL" id="NIVC01001778">
    <property type="protein sequence ID" value="PAA64146.1"/>
    <property type="molecule type" value="Genomic_DNA"/>
</dbReference>
<dbReference type="STRING" id="282301.A0A267ERS0"/>
<dbReference type="EMBL" id="NIVC01001104">
    <property type="protein sequence ID" value="PAA72206.1"/>
    <property type="molecule type" value="Genomic_DNA"/>
</dbReference>
<dbReference type="FunFam" id="3.10.20.370:FF:000001">
    <property type="entry name" value="Retrovirus-related Pol polyprotein from transposon 17.6-like protein"/>
    <property type="match status" value="1"/>
</dbReference>
<accession>A0A267ERS0</accession>
<dbReference type="PANTHER" id="PTHR37984:SF5">
    <property type="entry name" value="PROTEIN NYNRIN-LIKE"/>
    <property type="match status" value="1"/>
</dbReference>
<proteinExistence type="predicted"/>
<keyword evidence="5" id="KW-0255">Endonuclease</keyword>
<dbReference type="Gene3D" id="3.30.420.10">
    <property type="entry name" value="Ribonuclease H-like superfamily/Ribonuclease H"/>
    <property type="match status" value="1"/>
</dbReference>
<keyword evidence="3" id="KW-0548">Nucleotidyltransferase</keyword>
<name>A0A267ERS0_9PLAT</name>
<reference evidence="10 12" key="1">
    <citation type="submission" date="2017-06" db="EMBL/GenBank/DDBJ databases">
        <title>A platform for efficient transgenesis in Macrostomum lignano, a flatworm model organism for stem cell research.</title>
        <authorList>
            <person name="Berezikov E."/>
        </authorList>
    </citation>
    <scope>NUCLEOTIDE SEQUENCE [LARGE SCALE GENOMIC DNA]</scope>
    <source>
        <strain evidence="10">DV1</strain>
        <tissue evidence="10">Whole organism</tissue>
    </source>
</reference>
<keyword evidence="2" id="KW-0808">Transferase</keyword>
<dbReference type="GO" id="GO:0003676">
    <property type="term" value="F:nucleic acid binding"/>
    <property type="evidence" value="ECO:0007669"/>
    <property type="project" value="InterPro"/>
</dbReference>
<evidence type="ECO:0000313" key="12">
    <source>
        <dbReference type="Proteomes" id="UP000215902"/>
    </source>
</evidence>
<dbReference type="Gene3D" id="2.40.70.10">
    <property type="entry name" value="Acid Proteases"/>
    <property type="match status" value="1"/>
</dbReference>
<dbReference type="InterPro" id="IPR012337">
    <property type="entry name" value="RNaseH-like_sf"/>
</dbReference>
<dbReference type="Gene3D" id="3.10.20.370">
    <property type="match status" value="1"/>
</dbReference>
<evidence type="ECO:0000313" key="10">
    <source>
        <dbReference type="EMBL" id="PAA64146.1"/>
    </source>
</evidence>
<evidence type="ECO:0000256" key="1">
    <source>
        <dbReference type="ARBA" id="ARBA00012493"/>
    </source>
</evidence>
<dbReference type="OrthoDB" id="10051637at2759"/>
<dbReference type="Gene3D" id="1.10.340.70">
    <property type="match status" value="1"/>
</dbReference>
<dbReference type="InterPro" id="IPR054465">
    <property type="entry name" value="Integrase_p58-like_C"/>
</dbReference>
<evidence type="ECO:0000256" key="3">
    <source>
        <dbReference type="ARBA" id="ARBA00022695"/>
    </source>
</evidence>
<dbReference type="Pfam" id="PF22938">
    <property type="entry name" value="Integrase_p58_C"/>
    <property type="match status" value="1"/>
</dbReference>
<dbReference type="Pfam" id="PF00078">
    <property type="entry name" value="RVT_1"/>
    <property type="match status" value="1"/>
</dbReference>
<dbReference type="InterPro" id="IPR021109">
    <property type="entry name" value="Peptidase_aspartic_dom_sf"/>
</dbReference>
<evidence type="ECO:0000256" key="6">
    <source>
        <dbReference type="ARBA" id="ARBA00022801"/>
    </source>
</evidence>
<dbReference type="GO" id="GO:0015074">
    <property type="term" value="P:DNA integration"/>
    <property type="evidence" value="ECO:0007669"/>
    <property type="project" value="InterPro"/>
</dbReference>
<evidence type="ECO:0000256" key="5">
    <source>
        <dbReference type="ARBA" id="ARBA00022759"/>
    </source>
</evidence>
<dbReference type="Gene3D" id="3.10.10.10">
    <property type="entry name" value="HIV Type 1 Reverse Transcriptase, subunit A, domain 1"/>
    <property type="match status" value="1"/>
</dbReference>
<dbReference type="Proteomes" id="UP000215902">
    <property type="component" value="Unassembled WGS sequence"/>
</dbReference>
<keyword evidence="6" id="KW-0378">Hydrolase</keyword>
<dbReference type="Gene3D" id="3.30.70.270">
    <property type="match status" value="2"/>
</dbReference>
<dbReference type="CDD" id="cd09274">
    <property type="entry name" value="RNase_HI_RT_Ty3"/>
    <property type="match status" value="1"/>
</dbReference>
<dbReference type="PROSITE" id="PS50994">
    <property type="entry name" value="INTEGRASE"/>
    <property type="match status" value="1"/>
</dbReference>
<dbReference type="InterPro" id="IPR000477">
    <property type="entry name" value="RT_dom"/>
</dbReference>
<dbReference type="CDD" id="cd01647">
    <property type="entry name" value="RT_LTR"/>
    <property type="match status" value="1"/>
</dbReference>
<dbReference type="AlphaFoldDB" id="A0A267ERS0"/>
<organism evidence="10 12">
    <name type="scientific">Macrostomum lignano</name>
    <dbReference type="NCBI Taxonomy" id="282301"/>
    <lineage>
        <taxon>Eukaryota</taxon>
        <taxon>Metazoa</taxon>
        <taxon>Spiralia</taxon>
        <taxon>Lophotrochozoa</taxon>
        <taxon>Platyhelminthes</taxon>
        <taxon>Rhabditophora</taxon>
        <taxon>Macrostomorpha</taxon>
        <taxon>Macrostomida</taxon>
        <taxon>Macrostomidae</taxon>
        <taxon>Macrostomum</taxon>
    </lineage>
</organism>
<dbReference type="FunFam" id="1.10.340.70:FF:000001">
    <property type="entry name" value="Retrovirus-related Pol polyprotein from transposon gypsy-like Protein"/>
    <property type="match status" value="1"/>
</dbReference>
<dbReference type="Pfam" id="PF17921">
    <property type="entry name" value="Integrase_H2C2"/>
    <property type="match status" value="1"/>
</dbReference>
<feature type="region of interest" description="Disordered" evidence="8">
    <location>
        <begin position="1122"/>
        <end position="1146"/>
    </location>
</feature>
<dbReference type="SUPFAM" id="SSF56672">
    <property type="entry name" value="DNA/RNA polymerases"/>
    <property type="match status" value="1"/>
</dbReference>
<dbReference type="InterPro" id="IPR043502">
    <property type="entry name" value="DNA/RNA_pol_sf"/>
</dbReference>
<dbReference type="EC" id="2.7.7.49" evidence="1"/>
<dbReference type="PANTHER" id="PTHR37984">
    <property type="entry name" value="PROTEIN CBG26694"/>
    <property type="match status" value="1"/>
</dbReference>
<dbReference type="SUPFAM" id="SSF53098">
    <property type="entry name" value="Ribonuclease H-like"/>
    <property type="match status" value="1"/>
</dbReference>
<keyword evidence="4" id="KW-0540">Nuclease</keyword>
<gene>
    <name evidence="11" type="ORF">BOX15_Mlig033284g2</name>
    <name evidence="10" type="ORF">BOX15_Mlig033284g7</name>
</gene>
<keyword evidence="12" id="KW-1185">Reference proteome</keyword>
<sequence>MVTMKFSVGDTEFLHEFAVVEELAVACILGTDFFVRHGMAIDFARNCLQTASCVYPFRLSADKPRLCRLVLSQPEQFNAGQEKVVHVRLQRRVPSGVQFLGIVESERRVSNEQMVARSVQMPDGDGRLAVRVLNTSGCSLSLRKGSRIGWFSPVAAQQPAGWQVNSVESVRDDWNPLSDVKEWGGCGLTGDEKHEFERLMARNRDVFARDSSELGQSHLMAHEIDTGNAKPVSQPARRIPPRWKEEIDKQVDELLQQDRIYPCYSPWASPIVPVKKADGSLRLCLDYRRLNEVTVPDPYPPPRMDETLDALGGNCVFSTMDLASGYHQCPIEPKDQLKTAFVVPNRGQFAWKCMSFGLRNAPATFARLMSMALSEVNWKECLVYFDDIVVFAKSVGQHLERLKHVFQCLRDANVKLKPAKCVFLAERVKFLGHIVSQEGIATDPSKCEEIQNWPRPCSAKKVQAFLGTCAYYQSFIPQFSEIAAPLYRLTADGVKFEWGSEEESSFCRLKDALCSPNVMAFPDFSPGAGEFILDTDASSRVGLGAVLSQRQADGREKVIAYGSRMIHAAEKNYCTTRLELLAVVHFVKKYRYYLLGRKFTVRSDHKALQWLASLKDVEGQCARWLESLQNFDFEIIHRPGKEHGNADSLSRKYRKHAGHESCPSCQFSENVPVVNAVFGSGLSSKEVQQAQVAEKKLAAVRSYALDPGSNPSAPRVMSWEERVLWAQRQLIRVESDLLYFQSPGSGCQKKILLPPALLPKVLSELHDGVAGGHLGVRKTQEKVKARYWWPGLSRSVEEYCRSCVHCAKAKPGRSNRAPLQPICSEGAFQRIMSDIVGPLPKSRGGNRFVLTIQDSFTKWPVAVPLSNQRAPTVARAIFDHWIAHFGCPEFLVTDKGTNFESALMKQLCRLLAVKKCRTSSYHPMADGQAESFNKTLKSMIKCRMSESVGEGDWEDLIHPSLMAYRSSVHRGTGYTPYYMLYAREMRLPVDIGTLPESIPASAPAYVQSLGNSLAEAHSQVRTNLQQYQRKQKVLYDSRVRGPAIEVGDAVLEYSPALQAGEAAKFHCNWKGPAKVLEKISDLNYRVKHANRGKSKIVHYNNLRKVPERPEQFRLMNRHTAVQRRSAHPPEPAGCRQEPAGPATKEPELEEEEEFYSYVVPPVAVGPRHGIVGPGTPVAPCAPVAPAAPAVSPRRLRERRGVPPAYYGNPVLYR</sequence>
<evidence type="ECO:0000256" key="2">
    <source>
        <dbReference type="ARBA" id="ARBA00022679"/>
    </source>
</evidence>
<dbReference type="InterPro" id="IPR050951">
    <property type="entry name" value="Retrovirus_Pol_polyprotein"/>
</dbReference>
<dbReference type="FunFam" id="3.30.420.10:FF:000032">
    <property type="entry name" value="Retrovirus-related Pol polyprotein from transposon 297-like Protein"/>
    <property type="match status" value="1"/>
</dbReference>
<comment type="caution">
    <text evidence="10">The sequence shown here is derived from an EMBL/GenBank/DDBJ whole genome shotgun (WGS) entry which is preliminary data.</text>
</comment>
<dbReference type="InterPro" id="IPR043128">
    <property type="entry name" value="Rev_trsase/Diguanyl_cyclase"/>
</dbReference>
<dbReference type="InterPro" id="IPR001584">
    <property type="entry name" value="Integrase_cat-core"/>
</dbReference>
<protein>
    <recommendedName>
        <fullName evidence="1">RNA-directed DNA polymerase</fullName>
        <ecNumber evidence="1">2.7.7.49</ecNumber>
    </recommendedName>
</protein>
<feature type="domain" description="Integrase catalytic" evidence="9">
    <location>
        <begin position="817"/>
        <end position="984"/>
    </location>
</feature>